<feature type="region of interest" description="Disordered" evidence="1">
    <location>
        <begin position="122"/>
        <end position="149"/>
    </location>
</feature>
<reference evidence="2" key="1">
    <citation type="submission" date="2018-11" db="EMBL/GenBank/DDBJ databases">
        <authorList>
            <consortium name="Pathogen Informatics"/>
        </authorList>
    </citation>
    <scope>NUCLEOTIDE SEQUENCE</scope>
</reference>
<evidence type="ECO:0000313" key="3">
    <source>
        <dbReference type="Proteomes" id="UP000784294"/>
    </source>
</evidence>
<organism evidence="2 3">
    <name type="scientific">Protopolystoma xenopodis</name>
    <dbReference type="NCBI Taxonomy" id="117903"/>
    <lineage>
        <taxon>Eukaryota</taxon>
        <taxon>Metazoa</taxon>
        <taxon>Spiralia</taxon>
        <taxon>Lophotrochozoa</taxon>
        <taxon>Platyhelminthes</taxon>
        <taxon>Monogenea</taxon>
        <taxon>Polyopisthocotylea</taxon>
        <taxon>Polystomatidea</taxon>
        <taxon>Polystomatidae</taxon>
        <taxon>Protopolystoma</taxon>
    </lineage>
</organism>
<proteinExistence type="predicted"/>
<gene>
    <name evidence="2" type="ORF">PXEA_LOCUS13793</name>
</gene>
<name>A0A3S5CGX8_9PLAT</name>
<dbReference type="AlphaFoldDB" id="A0A3S5CGX8"/>
<sequence>MELTAEREISQRQADRREARMIDLTEKISLGEARERDLRDKIKRAERTCSDIEAKRKADGVMWRIRLMELSAQLAESRQRSALIECRYEALIASRRLHTTAVVGTSTDARVDAEAFLTNPFRVKSPSPSSSFPSDIGERADLQKTVGNN</sequence>
<dbReference type="OrthoDB" id="295078at2759"/>
<evidence type="ECO:0000313" key="2">
    <source>
        <dbReference type="EMBL" id="VEL20353.1"/>
    </source>
</evidence>
<feature type="compositionally biased region" description="Low complexity" evidence="1">
    <location>
        <begin position="125"/>
        <end position="134"/>
    </location>
</feature>
<comment type="caution">
    <text evidence="2">The sequence shown here is derived from an EMBL/GenBank/DDBJ whole genome shotgun (WGS) entry which is preliminary data.</text>
</comment>
<dbReference type="Proteomes" id="UP000784294">
    <property type="component" value="Unassembled WGS sequence"/>
</dbReference>
<protein>
    <submittedName>
        <fullName evidence="2">Uncharacterized protein</fullName>
    </submittedName>
</protein>
<evidence type="ECO:0000256" key="1">
    <source>
        <dbReference type="SAM" id="MobiDB-lite"/>
    </source>
</evidence>
<accession>A0A3S5CGX8</accession>
<dbReference type="EMBL" id="CAAALY010046047">
    <property type="protein sequence ID" value="VEL20353.1"/>
    <property type="molecule type" value="Genomic_DNA"/>
</dbReference>
<keyword evidence="3" id="KW-1185">Reference proteome</keyword>